<organism evidence="1 2">
    <name type="scientific">Datura stramonium</name>
    <name type="common">Jimsonweed</name>
    <name type="synonym">Common thornapple</name>
    <dbReference type="NCBI Taxonomy" id="4076"/>
    <lineage>
        <taxon>Eukaryota</taxon>
        <taxon>Viridiplantae</taxon>
        <taxon>Streptophyta</taxon>
        <taxon>Embryophyta</taxon>
        <taxon>Tracheophyta</taxon>
        <taxon>Spermatophyta</taxon>
        <taxon>Magnoliopsida</taxon>
        <taxon>eudicotyledons</taxon>
        <taxon>Gunneridae</taxon>
        <taxon>Pentapetalae</taxon>
        <taxon>asterids</taxon>
        <taxon>lamiids</taxon>
        <taxon>Solanales</taxon>
        <taxon>Solanaceae</taxon>
        <taxon>Solanoideae</taxon>
        <taxon>Datureae</taxon>
        <taxon>Datura</taxon>
    </lineage>
</organism>
<comment type="caution">
    <text evidence="1">The sequence shown here is derived from an EMBL/GenBank/DDBJ whole genome shotgun (WGS) entry which is preliminary data.</text>
</comment>
<accession>A0ABS8SA84</accession>
<sequence length="105" mass="11612">MAMILLDPIRAPPSVSSLEKPYIVRIYIGIDDSGFANDVVANDTYRESTACKYDLQVALNGIVTIDLQWLPWASGTLSISMHSIYMQSGPKIWAQTSPHHGFSID</sequence>
<evidence type="ECO:0000313" key="1">
    <source>
        <dbReference type="EMBL" id="MCD7455743.1"/>
    </source>
</evidence>
<name>A0ABS8SA84_DATST</name>
<protein>
    <submittedName>
        <fullName evidence="1">Uncharacterized protein</fullName>
    </submittedName>
</protein>
<dbReference type="EMBL" id="JACEIK010000365">
    <property type="protein sequence ID" value="MCD7455743.1"/>
    <property type="molecule type" value="Genomic_DNA"/>
</dbReference>
<gene>
    <name evidence="1" type="ORF">HAX54_029420</name>
</gene>
<keyword evidence="2" id="KW-1185">Reference proteome</keyword>
<dbReference type="Proteomes" id="UP000823775">
    <property type="component" value="Unassembled WGS sequence"/>
</dbReference>
<reference evidence="1 2" key="1">
    <citation type="journal article" date="2021" name="BMC Genomics">
        <title>Datura genome reveals duplications of psychoactive alkaloid biosynthetic genes and high mutation rate following tissue culture.</title>
        <authorList>
            <person name="Rajewski A."/>
            <person name="Carter-House D."/>
            <person name="Stajich J."/>
            <person name="Litt A."/>
        </authorList>
    </citation>
    <scope>NUCLEOTIDE SEQUENCE [LARGE SCALE GENOMIC DNA]</scope>
    <source>
        <strain evidence="1">AR-01</strain>
    </source>
</reference>
<proteinExistence type="predicted"/>
<evidence type="ECO:0000313" key="2">
    <source>
        <dbReference type="Proteomes" id="UP000823775"/>
    </source>
</evidence>